<accession>A0ABR7DJ47</accession>
<dbReference type="PROSITE" id="PS51462">
    <property type="entry name" value="NUDIX"/>
    <property type="match status" value="1"/>
</dbReference>
<dbReference type="NCBIfam" id="TIGR02150">
    <property type="entry name" value="IPP_isom_1"/>
    <property type="match status" value="1"/>
</dbReference>
<reference evidence="12 13" key="1">
    <citation type="submission" date="2020-08" db="EMBL/GenBank/DDBJ databases">
        <title>Genome public.</title>
        <authorList>
            <person name="Liu C."/>
            <person name="Sun Q."/>
        </authorList>
    </citation>
    <scope>NUCLEOTIDE SEQUENCE [LARGE SCALE GENOMIC DNA]</scope>
    <source>
        <strain evidence="12 13">NSJ-6</strain>
    </source>
</reference>
<evidence type="ECO:0000256" key="6">
    <source>
        <dbReference type="ARBA" id="ARBA00022842"/>
    </source>
</evidence>
<comment type="similarity">
    <text evidence="2">Belongs to the IPP isomerase type 1 family.</text>
</comment>
<dbReference type="InterPro" id="IPR056375">
    <property type="entry name" value="Idi_bact"/>
</dbReference>
<name>A0ABR7DJ47_9CLOT</name>
<dbReference type="NCBIfam" id="NF002995">
    <property type="entry name" value="PRK03759.1"/>
    <property type="match status" value="1"/>
</dbReference>
<evidence type="ECO:0000256" key="4">
    <source>
        <dbReference type="ARBA" id="ARBA00022490"/>
    </source>
</evidence>
<keyword evidence="9 12" id="KW-0413">Isomerase</keyword>
<dbReference type="PANTHER" id="PTHR10885">
    <property type="entry name" value="ISOPENTENYL-DIPHOSPHATE DELTA-ISOMERASE"/>
    <property type="match status" value="1"/>
</dbReference>
<dbReference type="Gene3D" id="3.90.79.10">
    <property type="entry name" value="Nucleoside Triphosphate Pyrophosphohydrolase"/>
    <property type="match status" value="1"/>
</dbReference>
<feature type="domain" description="Nudix hydrolase" evidence="11">
    <location>
        <begin position="29"/>
        <end position="161"/>
    </location>
</feature>
<evidence type="ECO:0000256" key="7">
    <source>
        <dbReference type="ARBA" id="ARBA00023211"/>
    </source>
</evidence>
<keyword evidence="8" id="KW-0414">Isoprene biosynthesis</keyword>
<sequence>MKEERVILVDENDIAIGDMEKMEAHHKGELHRAFSVFIFNSKNELLLQRRALNKYHSGGLWTNSCCSHPRVNEDLLKAAERRLVEEIGIKTKLKGVFSFIYRADLDNNLIEHEYDHVFFGKYDEAPKLNYDEVMDYKWVSLDDLVDDIKVNSDKYTYWFKDSIEKVISYRKLVE</sequence>
<keyword evidence="6" id="KW-0460">Magnesium</keyword>
<dbReference type="PANTHER" id="PTHR10885:SF0">
    <property type="entry name" value="ISOPENTENYL-DIPHOSPHATE DELTA-ISOMERASE"/>
    <property type="match status" value="1"/>
</dbReference>
<dbReference type="Proteomes" id="UP000596929">
    <property type="component" value="Unassembled WGS sequence"/>
</dbReference>
<dbReference type="HAMAP" id="MF_00202">
    <property type="entry name" value="Idi"/>
    <property type="match status" value="1"/>
</dbReference>
<evidence type="ECO:0000313" key="13">
    <source>
        <dbReference type="Proteomes" id="UP000596929"/>
    </source>
</evidence>
<keyword evidence="7" id="KW-0464">Manganese</keyword>
<evidence type="ECO:0000256" key="3">
    <source>
        <dbReference type="ARBA" id="ARBA00012057"/>
    </source>
</evidence>
<keyword evidence="4" id="KW-0963">Cytoplasm</keyword>
<dbReference type="CDD" id="cd02885">
    <property type="entry name" value="NUDIX_IPP_Isomerase"/>
    <property type="match status" value="1"/>
</dbReference>
<dbReference type="InterPro" id="IPR000086">
    <property type="entry name" value="NUDIX_hydrolase_dom"/>
</dbReference>
<dbReference type="InterPro" id="IPR011876">
    <property type="entry name" value="IsopentenylPP_isomerase_typ1"/>
</dbReference>
<evidence type="ECO:0000256" key="5">
    <source>
        <dbReference type="ARBA" id="ARBA00022723"/>
    </source>
</evidence>
<dbReference type="EC" id="5.3.3.2" evidence="3 10"/>
<dbReference type="GO" id="GO:0004452">
    <property type="term" value="F:isopentenyl-diphosphate delta-isomerase activity"/>
    <property type="evidence" value="ECO:0007669"/>
    <property type="project" value="UniProtKB-EC"/>
</dbReference>
<dbReference type="Pfam" id="PF00293">
    <property type="entry name" value="NUDIX"/>
    <property type="match status" value="1"/>
</dbReference>
<evidence type="ECO:0000259" key="11">
    <source>
        <dbReference type="PROSITE" id="PS51462"/>
    </source>
</evidence>
<gene>
    <name evidence="12" type="primary">idi</name>
    <name evidence="12" type="ORF">H8S20_17660</name>
</gene>
<evidence type="ECO:0000256" key="2">
    <source>
        <dbReference type="ARBA" id="ARBA00007579"/>
    </source>
</evidence>
<proteinExistence type="inferred from homology"/>
<protein>
    <recommendedName>
        <fullName evidence="3 10">Isopentenyl-diphosphate delta-isomerase</fullName>
        <ecNumber evidence="3 10">5.3.3.2</ecNumber>
    </recommendedName>
</protein>
<comment type="caution">
    <text evidence="12">The sequence shown here is derived from an EMBL/GenBank/DDBJ whole genome shotgun (WGS) entry which is preliminary data.</text>
</comment>
<dbReference type="SUPFAM" id="SSF55811">
    <property type="entry name" value="Nudix"/>
    <property type="match status" value="1"/>
</dbReference>
<evidence type="ECO:0000256" key="8">
    <source>
        <dbReference type="ARBA" id="ARBA00023229"/>
    </source>
</evidence>
<organism evidence="12 13">
    <name type="scientific">Clostridium hominis</name>
    <dbReference type="NCBI Taxonomy" id="2763036"/>
    <lineage>
        <taxon>Bacteria</taxon>
        <taxon>Bacillati</taxon>
        <taxon>Bacillota</taxon>
        <taxon>Clostridia</taxon>
        <taxon>Eubacteriales</taxon>
        <taxon>Clostridiaceae</taxon>
        <taxon>Clostridium</taxon>
    </lineage>
</organism>
<evidence type="ECO:0000313" key="12">
    <source>
        <dbReference type="EMBL" id="MBC5630683.1"/>
    </source>
</evidence>
<evidence type="ECO:0000256" key="9">
    <source>
        <dbReference type="ARBA" id="ARBA00023235"/>
    </source>
</evidence>
<keyword evidence="5" id="KW-0479">Metal-binding</keyword>
<dbReference type="PIRSF" id="PIRSF018427">
    <property type="entry name" value="Isopntndiph_ism"/>
    <property type="match status" value="1"/>
</dbReference>
<comment type="pathway">
    <text evidence="1">Isoprenoid biosynthesis; dimethylallyl diphosphate biosynthesis; dimethylallyl diphosphate from isopentenyl diphosphate: step 1/1.</text>
</comment>
<evidence type="ECO:0000256" key="10">
    <source>
        <dbReference type="NCBIfam" id="TIGR02150"/>
    </source>
</evidence>
<dbReference type="InterPro" id="IPR015797">
    <property type="entry name" value="NUDIX_hydrolase-like_dom_sf"/>
</dbReference>
<keyword evidence="13" id="KW-1185">Reference proteome</keyword>
<evidence type="ECO:0000256" key="1">
    <source>
        <dbReference type="ARBA" id="ARBA00004826"/>
    </source>
</evidence>
<dbReference type="EMBL" id="JACOOO010000042">
    <property type="protein sequence ID" value="MBC5630683.1"/>
    <property type="molecule type" value="Genomic_DNA"/>
</dbReference>